<proteinExistence type="predicted"/>
<gene>
    <name evidence="2" type="ORF">AALT52_02180</name>
</gene>
<sequence length="685" mass="78646">MIKTDYQKACALLRKGQPKAAQLKFEAVRQRDATYRSVNYFLAKCLYLNGAPKDQCIALLEAHLALKEAKNQKTAEQLLLKLDPLRLPPKKLRFKFVRWAKNKTPIAQTSAKRFQKYRFFLNGLSELQKEQFSQGKWQEFKIKTLKPLRFKDYLACTVADERTYYRKYLKDLPDAYLRTQFNDHLENDEFFKQRFERSKVFALLQVPGFKRQKIAELLALNGLSDETVQKHLQSCEDLIYLKKAGEVLPLSAKQNFADPQLLVAFGYLCPKECQQTLHLATKCQYEREFKVFLQKKTRKKLPFKAEKFAPTKEQTAFIEWLKQSKGAVVSLLGVGGSGKTYTLGKILDKEKALALAPTHKARLNLAANGFMHNDTLQHILYELEQGNETCLTDYDVVLVDEVSMATLEDLVHLTKEGVGSVRFILIGDEKQLPPVTQDEDALSVCGDALKLIKEYGQCFYFRKNLRCTVQATQDLIAACRSCDLDYLAKTPYFKTARGKEMIIDKYQHQSLQECLILAYRNHTVGLINQQFFRILSKNKTKVVPFYFQNNFGRGGFFVGAQVVFYHNDDSHQNYGYTNSEFGKIVGLELEGAFEQRFVYVETDVKQYKLPLERAIKDLLLAYALTIHKAQGSGAKRVYILEPENYGLAYTAVSRAKESIIFVGCEREQLMAGLQRPTLQKKNVSI</sequence>
<dbReference type="PANTHER" id="PTHR43788">
    <property type="entry name" value="DNA2/NAM7 HELICASE FAMILY MEMBER"/>
    <property type="match status" value="1"/>
</dbReference>
<dbReference type="SUPFAM" id="SSF52540">
    <property type="entry name" value="P-loop containing nucleoside triphosphate hydrolases"/>
    <property type="match status" value="2"/>
</dbReference>
<evidence type="ECO:0000313" key="3">
    <source>
        <dbReference type="Proteomes" id="UP001565236"/>
    </source>
</evidence>
<dbReference type="Pfam" id="PF13538">
    <property type="entry name" value="UvrD_C_2"/>
    <property type="match status" value="1"/>
</dbReference>
<evidence type="ECO:0000313" key="2">
    <source>
        <dbReference type="EMBL" id="MEY8661707.1"/>
    </source>
</evidence>
<feature type="domain" description="UvrD-like helicase C-terminal" evidence="1">
    <location>
        <begin position="620"/>
        <end position="661"/>
    </location>
</feature>
<accession>A0ABV4DQH5</accession>
<dbReference type="RefSeq" id="WP_369940786.1">
    <property type="nucleotide sequence ID" value="NZ_JBCLUF010000005.1"/>
</dbReference>
<dbReference type="Pfam" id="PF13604">
    <property type="entry name" value="AAA_30"/>
    <property type="match status" value="1"/>
</dbReference>
<dbReference type="InterPro" id="IPR027417">
    <property type="entry name" value="P-loop_NTPase"/>
</dbReference>
<keyword evidence="3" id="KW-1185">Reference proteome</keyword>
<dbReference type="InterPro" id="IPR027785">
    <property type="entry name" value="UvrD-like_helicase_C"/>
</dbReference>
<dbReference type="CDD" id="cd18809">
    <property type="entry name" value="SF1_C_RecD"/>
    <property type="match status" value="1"/>
</dbReference>
<dbReference type="EMBL" id="JBCLUF010000005">
    <property type="protein sequence ID" value="MEY8661707.1"/>
    <property type="molecule type" value="Genomic_DNA"/>
</dbReference>
<name>A0ABV4DQH5_9LACO</name>
<organism evidence="2 3">
    <name type="scientific">Ligilactobacillus faecis</name>
    <dbReference type="NCBI Taxonomy" id="762833"/>
    <lineage>
        <taxon>Bacteria</taxon>
        <taxon>Bacillati</taxon>
        <taxon>Bacillota</taxon>
        <taxon>Bacilli</taxon>
        <taxon>Lactobacillales</taxon>
        <taxon>Lactobacillaceae</taxon>
        <taxon>Ligilactobacillus</taxon>
    </lineage>
</organism>
<dbReference type="InterPro" id="IPR050534">
    <property type="entry name" value="Coronavir_polyprotein_1ab"/>
</dbReference>
<reference evidence="2 3" key="1">
    <citation type="submission" date="2024-03" db="EMBL/GenBank/DDBJ databases">
        <title>Mouse gut bacterial collection (mGBC) of GemPharmatech.</title>
        <authorList>
            <person name="He Y."/>
            <person name="Dong L."/>
            <person name="Wu D."/>
            <person name="Gao X."/>
            <person name="Lin Z."/>
        </authorList>
    </citation>
    <scope>NUCLEOTIDE SEQUENCE [LARGE SCALE GENOMIC DNA]</scope>
    <source>
        <strain evidence="2 3">15-30</strain>
    </source>
</reference>
<dbReference type="Proteomes" id="UP001565236">
    <property type="component" value="Unassembled WGS sequence"/>
</dbReference>
<dbReference type="Gene3D" id="3.40.50.300">
    <property type="entry name" value="P-loop containing nucleotide triphosphate hydrolases"/>
    <property type="match status" value="2"/>
</dbReference>
<protein>
    <submittedName>
        <fullName evidence="2">AAA family ATPase</fullName>
    </submittedName>
</protein>
<evidence type="ECO:0000259" key="1">
    <source>
        <dbReference type="Pfam" id="PF13538"/>
    </source>
</evidence>
<comment type="caution">
    <text evidence="2">The sequence shown here is derived from an EMBL/GenBank/DDBJ whole genome shotgun (WGS) entry which is preliminary data.</text>
</comment>